<evidence type="ECO:0000313" key="1">
    <source>
        <dbReference type="EMBL" id="KAF6389792.1"/>
    </source>
</evidence>
<keyword evidence="1" id="KW-0282">Flagellum</keyword>
<dbReference type="EMBL" id="JACAGC010000001">
    <property type="protein sequence ID" value="KAF6389792.1"/>
    <property type="molecule type" value="Genomic_DNA"/>
</dbReference>
<dbReference type="AlphaFoldDB" id="A0A7J8ATQ4"/>
<keyword evidence="1" id="KW-0966">Cell projection</keyword>
<reference evidence="1 2" key="1">
    <citation type="journal article" date="2020" name="Nature">
        <title>Six reference-quality genomes reveal evolution of bat adaptations.</title>
        <authorList>
            <person name="Jebb D."/>
            <person name="Huang Z."/>
            <person name="Pippel M."/>
            <person name="Hughes G.M."/>
            <person name="Lavrichenko K."/>
            <person name="Devanna P."/>
            <person name="Winkler S."/>
            <person name="Jermiin L.S."/>
            <person name="Skirmuntt E.C."/>
            <person name="Katzourakis A."/>
            <person name="Burkitt-Gray L."/>
            <person name="Ray D.A."/>
            <person name="Sullivan K.A.M."/>
            <person name="Roscito J.G."/>
            <person name="Kirilenko B.M."/>
            <person name="Davalos L.M."/>
            <person name="Corthals A.P."/>
            <person name="Power M.L."/>
            <person name="Jones G."/>
            <person name="Ransome R.D."/>
            <person name="Dechmann D.K.N."/>
            <person name="Locatelli A.G."/>
            <person name="Puechmaille S.J."/>
            <person name="Fedrigo O."/>
            <person name="Jarvis E.D."/>
            <person name="Hiller M."/>
            <person name="Vernes S.C."/>
            <person name="Myers E.W."/>
            <person name="Teeling E.C."/>
        </authorList>
    </citation>
    <scope>NUCLEOTIDE SEQUENCE [LARGE SCALE GENOMIC DNA]</scope>
    <source>
        <strain evidence="1">MRhiFer1</strain>
        <tissue evidence="1">Lung</tissue>
    </source>
</reference>
<accession>A0A7J8ATQ4</accession>
<dbReference type="PANTHER" id="PTHR45912:SF3">
    <property type="entry name" value="CILIA- AND FLAGELLA-ASSOCIATED PROTEIN 47"/>
    <property type="match status" value="1"/>
</dbReference>
<proteinExistence type="predicted"/>
<evidence type="ECO:0000313" key="2">
    <source>
        <dbReference type="Proteomes" id="UP000585614"/>
    </source>
</evidence>
<dbReference type="GO" id="GO:0007288">
    <property type="term" value="P:sperm axoneme assembly"/>
    <property type="evidence" value="ECO:0007669"/>
    <property type="project" value="TreeGrafter"/>
</dbReference>
<gene>
    <name evidence="1" type="ORF">mRhiFer1_002747</name>
</gene>
<organism evidence="1 2">
    <name type="scientific">Rhinolophus ferrumequinum</name>
    <name type="common">Greater horseshoe bat</name>
    <dbReference type="NCBI Taxonomy" id="59479"/>
    <lineage>
        <taxon>Eukaryota</taxon>
        <taxon>Metazoa</taxon>
        <taxon>Chordata</taxon>
        <taxon>Craniata</taxon>
        <taxon>Vertebrata</taxon>
        <taxon>Euteleostomi</taxon>
        <taxon>Mammalia</taxon>
        <taxon>Eutheria</taxon>
        <taxon>Laurasiatheria</taxon>
        <taxon>Chiroptera</taxon>
        <taxon>Yinpterochiroptera</taxon>
        <taxon>Rhinolophoidea</taxon>
        <taxon>Rhinolophidae</taxon>
        <taxon>Rhinolophinae</taxon>
        <taxon>Rhinolophus</taxon>
    </lineage>
</organism>
<dbReference type="PANTHER" id="PTHR45912">
    <property type="entry name" value="CILIA- AND FLAGELLA-ASSOCIATED PROTEIN 47"/>
    <property type="match status" value="1"/>
</dbReference>
<name>A0A7J8ATQ4_RHIFE</name>
<keyword evidence="1" id="KW-0969">Cilium</keyword>
<dbReference type="Proteomes" id="UP000585614">
    <property type="component" value="Unassembled WGS sequence"/>
</dbReference>
<dbReference type="GO" id="GO:0005929">
    <property type="term" value="C:cilium"/>
    <property type="evidence" value="ECO:0007669"/>
    <property type="project" value="TreeGrafter"/>
</dbReference>
<dbReference type="Gene3D" id="2.60.40.10">
    <property type="entry name" value="Immunoglobulins"/>
    <property type="match status" value="1"/>
</dbReference>
<sequence>MVVRRGSLVSIDAERAMDLQLRVTPTEVKFLDALSGKVYRLPVTVHNLGPINLKIRFLKPLKPQFKLILTNLDKELASGLQMTATVEYRPNKNEDIFDQLFILLGKKAIKIPLIGRAQLTVAYVGIEPWFYQHHSLTN</sequence>
<protein>
    <submittedName>
        <fullName evidence="1">Cilia and flagella associated protein 47</fullName>
    </submittedName>
</protein>
<dbReference type="InterPro" id="IPR013783">
    <property type="entry name" value="Ig-like_fold"/>
</dbReference>
<comment type="caution">
    <text evidence="1">The sequence shown here is derived from an EMBL/GenBank/DDBJ whole genome shotgun (WGS) entry which is preliminary data.</text>
</comment>